<dbReference type="InterPro" id="IPR036295">
    <property type="entry name" value="GlgS_sf"/>
</dbReference>
<comment type="similarity">
    <text evidence="1">Belongs to the GlgS family.</text>
</comment>
<dbReference type="AlphaFoldDB" id="A0A0T9QGJ7"/>
<comment type="function">
    <text evidence="1">Major determinant of cell surface composition. Negatively regulates motility, adhesion and synthesis of biofilm exopolysaccharides.</text>
</comment>
<dbReference type="GO" id="GO:1902201">
    <property type="term" value="P:negative regulation of bacterial-type flagellum-dependent cell motility"/>
    <property type="evidence" value="ECO:0007669"/>
    <property type="project" value="UniProtKB-UniRule"/>
</dbReference>
<dbReference type="InterPro" id="IPR015065">
    <property type="entry name" value="GlgS"/>
</dbReference>
<proteinExistence type="inferred from homology"/>
<dbReference type="InterPro" id="IPR036745">
    <property type="entry name" value="PolIII_theta_sf"/>
</dbReference>
<organism evidence="2 3">
    <name type="scientific">Yersinia similis</name>
    <dbReference type="NCBI Taxonomy" id="367190"/>
    <lineage>
        <taxon>Bacteria</taxon>
        <taxon>Pseudomonadati</taxon>
        <taxon>Pseudomonadota</taxon>
        <taxon>Gammaproteobacteria</taxon>
        <taxon>Enterobacterales</taxon>
        <taxon>Yersiniaceae</taxon>
        <taxon>Yersinia</taxon>
    </lineage>
</organism>
<dbReference type="EMBL" id="CQBK01000016">
    <property type="protein sequence ID" value="CNI10764.1"/>
    <property type="molecule type" value="Genomic_DNA"/>
</dbReference>
<evidence type="ECO:0000313" key="3">
    <source>
        <dbReference type="Proteomes" id="UP000038204"/>
    </source>
</evidence>
<gene>
    <name evidence="1" type="primary">glgS</name>
    <name evidence="2" type="ORF">ERS008667_02438</name>
</gene>
<dbReference type="Proteomes" id="UP000038204">
    <property type="component" value="Unassembled WGS sequence"/>
</dbReference>
<dbReference type="HAMAP" id="MF_00525">
    <property type="entry name" value="GlgS"/>
    <property type="match status" value="1"/>
</dbReference>
<dbReference type="GO" id="GO:1900191">
    <property type="term" value="P:negative regulation of single-species biofilm formation"/>
    <property type="evidence" value="ECO:0007669"/>
    <property type="project" value="UniProtKB-UniRule"/>
</dbReference>
<sequence>MLLFFCESGWGCDMSTLEKLVSAYCHTSLDFVASTVAFMESQKKNLDVNKIEAKLSVDERHFFRKRLAYYRDIYRPL</sequence>
<reference evidence="2 3" key="1">
    <citation type="submission" date="2015-03" db="EMBL/GenBank/DDBJ databases">
        <authorList>
            <person name="Murphy D."/>
        </authorList>
    </citation>
    <scope>NUCLEOTIDE SEQUENCE [LARGE SCALE GENOMIC DNA]</scope>
    <source>
        <strain evidence="2 3">Y233</strain>
    </source>
</reference>
<evidence type="ECO:0000256" key="1">
    <source>
        <dbReference type="HAMAP-Rule" id="MF_00525"/>
    </source>
</evidence>
<dbReference type="GO" id="GO:0006260">
    <property type="term" value="P:DNA replication"/>
    <property type="evidence" value="ECO:0007669"/>
    <property type="project" value="InterPro"/>
</dbReference>
<dbReference type="SUPFAM" id="SSF46575">
    <property type="entry name" value="DNA polymerase III theta subunit-like"/>
    <property type="match status" value="1"/>
</dbReference>
<dbReference type="Gene3D" id="1.20.970.20">
    <property type="entry name" value="Glycogen synthesis protein GlgS"/>
    <property type="match status" value="1"/>
</dbReference>
<accession>A0A0T9QGJ7</accession>
<dbReference type="GO" id="GO:0003887">
    <property type="term" value="F:DNA-directed DNA polymerase activity"/>
    <property type="evidence" value="ECO:0007669"/>
    <property type="project" value="InterPro"/>
</dbReference>
<dbReference type="GO" id="GO:0003677">
    <property type="term" value="F:DNA binding"/>
    <property type="evidence" value="ECO:0007669"/>
    <property type="project" value="InterPro"/>
</dbReference>
<evidence type="ECO:0000313" key="2">
    <source>
        <dbReference type="EMBL" id="CNI10764.1"/>
    </source>
</evidence>
<name>A0A0T9QGJ7_9GAMM</name>
<protein>
    <recommendedName>
        <fullName evidence="1">Surface composition regulator</fullName>
    </recommendedName>
</protein>